<dbReference type="RefSeq" id="WP_201809154.1">
    <property type="nucleotide sequence ID" value="NZ_JAERRI010000019.1"/>
</dbReference>
<evidence type="ECO:0000256" key="1">
    <source>
        <dbReference type="SAM" id="SignalP"/>
    </source>
</evidence>
<evidence type="ECO:0000313" key="3">
    <source>
        <dbReference type="Proteomes" id="UP000629371"/>
    </source>
</evidence>
<organism evidence="2 3">
    <name type="scientific">Streptomyces siderophoricus</name>
    <dbReference type="NCBI Taxonomy" id="2802281"/>
    <lineage>
        <taxon>Bacteria</taxon>
        <taxon>Bacillati</taxon>
        <taxon>Actinomycetota</taxon>
        <taxon>Actinomycetes</taxon>
        <taxon>Kitasatosporales</taxon>
        <taxon>Streptomycetaceae</taxon>
        <taxon>Streptomyces</taxon>
    </lineage>
</organism>
<accession>A0ABS1N016</accession>
<sequence length="271" mass="27785">MAYVRFPFRPVAAVTALSAGLVLLTGCGDGAGSGKGEGEKAGKSSGPVVVATSSWEAALAKAAGAKNVTSIVPASIKHAPDYDVKPSDLTKVADADYVLYASFEPFAGRIKDAAGSKAKTVEVNLDNTPAKTKAEVTKLGKAFGTEQAAAKWNAKFTAEWDSLAKQVKATWPGGKAPAVAAQMFTTWAAQLAGAKVVGTYGPEAVTPAQLSALSAKKPKFVLDNENMSTGTVLPASGAKQLDIANYPGADLDLLGVYRKAAGQMEKAFSGS</sequence>
<dbReference type="SUPFAM" id="SSF53807">
    <property type="entry name" value="Helical backbone' metal receptor"/>
    <property type="match status" value="1"/>
</dbReference>
<evidence type="ECO:0000313" key="2">
    <source>
        <dbReference type="EMBL" id="MBL1093392.1"/>
    </source>
</evidence>
<reference evidence="2 3" key="1">
    <citation type="submission" date="2021-01" db="EMBL/GenBank/DDBJ databases">
        <title>WGS of actinomycetes isolated from Thailand.</title>
        <authorList>
            <person name="Thawai C."/>
        </authorList>
    </citation>
    <scope>NUCLEOTIDE SEQUENCE [LARGE SCALE GENOMIC DNA]</scope>
    <source>
        <strain evidence="2 3">CH9-7</strain>
    </source>
</reference>
<comment type="caution">
    <text evidence="2">The sequence shown here is derived from an EMBL/GenBank/DDBJ whole genome shotgun (WGS) entry which is preliminary data.</text>
</comment>
<gene>
    <name evidence="2" type="ORF">JK360_29365</name>
</gene>
<proteinExistence type="predicted"/>
<protein>
    <submittedName>
        <fullName evidence="2">ABC transporter substrate-binding protein</fullName>
    </submittedName>
</protein>
<keyword evidence="1" id="KW-0732">Signal</keyword>
<dbReference type="PROSITE" id="PS51257">
    <property type="entry name" value="PROKAR_LIPOPROTEIN"/>
    <property type="match status" value="1"/>
</dbReference>
<keyword evidence="3" id="KW-1185">Reference proteome</keyword>
<dbReference type="Proteomes" id="UP000629371">
    <property type="component" value="Unassembled WGS sequence"/>
</dbReference>
<feature type="chain" id="PRO_5046030772" evidence="1">
    <location>
        <begin position="20"/>
        <end position="271"/>
    </location>
</feature>
<dbReference type="EMBL" id="JAERRI010000019">
    <property type="protein sequence ID" value="MBL1093392.1"/>
    <property type="molecule type" value="Genomic_DNA"/>
</dbReference>
<name>A0ABS1N016_9ACTN</name>
<dbReference type="Gene3D" id="3.40.50.1980">
    <property type="entry name" value="Nitrogenase molybdenum iron protein domain"/>
    <property type="match status" value="1"/>
</dbReference>
<dbReference type="CDD" id="cd00636">
    <property type="entry name" value="TroA-like"/>
    <property type="match status" value="1"/>
</dbReference>
<feature type="signal peptide" evidence="1">
    <location>
        <begin position="1"/>
        <end position="19"/>
    </location>
</feature>